<protein>
    <recommendedName>
        <fullName evidence="3">Tetratricopeptide repeat protein</fullName>
    </recommendedName>
</protein>
<evidence type="ECO:0000313" key="2">
    <source>
        <dbReference type="Proteomes" id="UP001597045"/>
    </source>
</evidence>
<dbReference type="SUPFAM" id="SSF48264">
    <property type="entry name" value="Cytochrome P450"/>
    <property type="match status" value="1"/>
</dbReference>
<accession>A0ABW3MR62</accession>
<evidence type="ECO:0008006" key="3">
    <source>
        <dbReference type="Google" id="ProtNLM"/>
    </source>
</evidence>
<organism evidence="1 2">
    <name type="scientific">Kibdelosporangium lantanae</name>
    <dbReference type="NCBI Taxonomy" id="1497396"/>
    <lineage>
        <taxon>Bacteria</taxon>
        <taxon>Bacillati</taxon>
        <taxon>Actinomycetota</taxon>
        <taxon>Actinomycetes</taxon>
        <taxon>Pseudonocardiales</taxon>
        <taxon>Pseudonocardiaceae</taxon>
        <taxon>Kibdelosporangium</taxon>
    </lineage>
</organism>
<name>A0ABW3MR62_9PSEU</name>
<gene>
    <name evidence="1" type="ORF">ACFQ1S_42810</name>
</gene>
<reference evidence="2" key="1">
    <citation type="journal article" date="2019" name="Int. J. Syst. Evol. Microbiol.">
        <title>The Global Catalogue of Microorganisms (GCM) 10K type strain sequencing project: providing services to taxonomists for standard genome sequencing and annotation.</title>
        <authorList>
            <consortium name="The Broad Institute Genomics Platform"/>
            <consortium name="The Broad Institute Genome Sequencing Center for Infectious Disease"/>
            <person name="Wu L."/>
            <person name="Ma J."/>
        </authorList>
    </citation>
    <scope>NUCLEOTIDE SEQUENCE [LARGE SCALE GENOMIC DNA]</scope>
    <source>
        <strain evidence="2">JCM 31486</strain>
    </source>
</reference>
<proteinExistence type="predicted"/>
<dbReference type="EMBL" id="JBHTIS010003894">
    <property type="protein sequence ID" value="MFD1051819.1"/>
    <property type="molecule type" value="Genomic_DNA"/>
</dbReference>
<keyword evidence="2" id="KW-1185">Reference proteome</keyword>
<evidence type="ECO:0000313" key="1">
    <source>
        <dbReference type="EMBL" id="MFD1051819.1"/>
    </source>
</evidence>
<comment type="caution">
    <text evidence="1">The sequence shown here is derived from an EMBL/GenBank/DDBJ whole genome shotgun (WGS) entry which is preliminary data.</text>
</comment>
<dbReference type="Gene3D" id="1.10.630.10">
    <property type="entry name" value="Cytochrome P450"/>
    <property type="match status" value="1"/>
</dbReference>
<sequence length="115" mass="12592">MGHPAHHRADDADVYMDLAERDANSIHEPYERADAFICVGRAHVAAGRLDKAAEVLGTITELHRGVRGRARMELNVALTALVTMFPTLRLADPDTEPDWNPHTVAGGLNSLSVVW</sequence>
<dbReference type="Proteomes" id="UP001597045">
    <property type="component" value="Unassembled WGS sequence"/>
</dbReference>
<dbReference type="InterPro" id="IPR036396">
    <property type="entry name" value="Cyt_P450_sf"/>
</dbReference>